<sequence length="279" mass="30772">YKSLLPTYDVFDEDRYFEPAAGIAPIKINKQKMALTICEDLWADELCGPRKLYHKDPIEELAKKKIQMIFNISASPWSIGKDSTRKELIQAQAKKYEVPVIFCNQVGGNDELIFDGNSFAVDAKGEIISHAKSFEEDLILIDLDYNTGDLRAQNLSDLESTYRALITGTRDYAHKCGFTKAVVGLSGGIDSALVACIAAEAFGAENVLGITMPSGHSSEGSQSDSEHLARNLGIEFKNVPIQGLFDSYLSTFQSIFGETEQDVTEENIQARIRGNLLMA</sequence>
<evidence type="ECO:0000256" key="1">
    <source>
        <dbReference type="ARBA" id="ARBA00004790"/>
    </source>
</evidence>
<dbReference type="InterPro" id="IPR022310">
    <property type="entry name" value="NAD/GMP_synthase"/>
</dbReference>
<organism evidence="7">
    <name type="scientific">marine metagenome</name>
    <dbReference type="NCBI Taxonomy" id="408172"/>
    <lineage>
        <taxon>unclassified sequences</taxon>
        <taxon>metagenomes</taxon>
        <taxon>ecological metagenomes</taxon>
    </lineage>
</organism>
<accession>A0A382W7G2</accession>
<dbReference type="GO" id="GO:0009435">
    <property type="term" value="P:NAD+ biosynthetic process"/>
    <property type="evidence" value="ECO:0007669"/>
    <property type="project" value="UniProtKB-UniPathway"/>
</dbReference>
<evidence type="ECO:0000259" key="6">
    <source>
        <dbReference type="PROSITE" id="PS50263"/>
    </source>
</evidence>
<keyword evidence="4" id="KW-0067">ATP-binding</keyword>
<dbReference type="Pfam" id="PF02540">
    <property type="entry name" value="NAD_synthase"/>
    <property type="match status" value="1"/>
</dbReference>
<gene>
    <name evidence="7" type="ORF">METZ01_LOCUS407483</name>
</gene>
<feature type="non-terminal residue" evidence="7">
    <location>
        <position position="279"/>
    </location>
</feature>
<dbReference type="Gene3D" id="3.60.110.10">
    <property type="entry name" value="Carbon-nitrogen hydrolase"/>
    <property type="match status" value="1"/>
</dbReference>
<dbReference type="Gene3D" id="3.40.50.620">
    <property type="entry name" value="HUPs"/>
    <property type="match status" value="1"/>
</dbReference>
<dbReference type="Pfam" id="PF00795">
    <property type="entry name" value="CN_hydrolase"/>
    <property type="match status" value="1"/>
</dbReference>
<proteinExistence type="predicted"/>
<comment type="pathway">
    <text evidence="1">Cofactor biosynthesis; NAD(+) biosynthesis.</text>
</comment>
<evidence type="ECO:0000313" key="7">
    <source>
        <dbReference type="EMBL" id="SVD54629.1"/>
    </source>
</evidence>
<evidence type="ECO:0000256" key="5">
    <source>
        <dbReference type="ARBA" id="ARBA00023027"/>
    </source>
</evidence>
<dbReference type="NCBIfam" id="TIGR00552">
    <property type="entry name" value="nadE"/>
    <property type="match status" value="1"/>
</dbReference>
<keyword evidence="2" id="KW-0436">Ligase</keyword>
<dbReference type="InterPro" id="IPR003694">
    <property type="entry name" value="NAD_synthase"/>
</dbReference>
<reference evidence="7" key="1">
    <citation type="submission" date="2018-05" db="EMBL/GenBank/DDBJ databases">
        <authorList>
            <person name="Lanie J.A."/>
            <person name="Ng W.-L."/>
            <person name="Kazmierczak K.M."/>
            <person name="Andrzejewski T.M."/>
            <person name="Davidsen T.M."/>
            <person name="Wayne K.J."/>
            <person name="Tettelin H."/>
            <person name="Glass J.I."/>
            <person name="Rusch D."/>
            <person name="Podicherti R."/>
            <person name="Tsui H.-C.T."/>
            <person name="Winkler M.E."/>
        </authorList>
    </citation>
    <scope>NUCLEOTIDE SEQUENCE</scope>
</reference>
<dbReference type="InterPro" id="IPR014729">
    <property type="entry name" value="Rossmann-like_a/b/a_fold"/>
</dbReference>
<evidence type="ECO:0000256" key="2">
    <source>
        <dbReference type="ARBA" id="ARBA00022598"/>
    </source>
</evidence>
<evidence type="ECO:0000256" key="3">
    <source>
        <dbReference type="ARBA" id="ARBA00022741"/>
    </source>
</evidence>
<dbReference type="GO" id="GO:0005524">
    <property type="term" value="F:ATP binding"/>
    <property type="evidence" value="ECO:0007669"/>
    <property type="project" value="UniProtKB-KW"/>
</dbReference>
<dbReference type="SUPFAM" id="SSF52402">
    <property type="entry name" value="Adenine nucleotide alpha hydrolases-like"/>
    <property type="match status" value="1"/>
</dbReference>
<dbReference type="InterPro" id="IPR003010">
    <property type="entry name" value="C-N_Hydrolase"/>
</dbReference>
<dbReference type="PANTHER" id="PTHR23090:SF9">
    <property type="entry name" value="GLUTAMINE-DEPENDENT NAD(+) SYNTHETASE"/>
    <property type="match status" value="1"/>
</dbReference>
<keyword evidence="3" id="KW-0547">Nucleotide-binding</keyword>
<dbReference type="GO" id="GO:0003952">
    <property type="term" value="F:NAD+ synthase (glutamine-hydrolyzing) activity"/>
    <property type="evidence" value="ECO:0007669"/>
    <property type="project" value="InterPro"/>
</dbReference>
<dbReference type="InterPro" id="IPR036526">
    <property type="entry name" value="C-N_Hydrolase_sf"/>
</dbReference>
<dbReference type="EMBL" id="UINC01157569">
    <property type="protein sequence ID" value="SVD54629.1"/>
    <property type="molecule type" value="Genomic_DNA"/>
</dbReference>
<dbReference type="CDD" id="cd00553">
    <property type="entry name" value="NAD_synthase"/>
    <property type="match status" value="1"/>
</dbReference>
<dbReference type="CDD" id="cd07570">
    <property type="entry name" value="GAT_Gln-NAD-synth"/>
    <property type="match status" value="1"/>
</dbReference>
<dbReference type="PROSITE" id="PS50263">
    <property type="entry name" value="CN_HYDROLASE"/>
    <property type="match status" value="1"/>
</dbReference>
<dbReference type="GO" id="GO:0004359">
    <property type="term" value="F:glutaminase activity"/>
    <property type="evidence" value="ECO:0007669"/>
    <property type="project" value="InterPro"/>
</dbReference>
<protein>
    <recommendedName>
        <fullName evidence="6">CN hydrolase domain-containing protein</fullName>
    </recommendedName>
</protein>
<dbReference type="SUPFAM" id="SSF56317">
    <property type="entry name" value="Carbon-nitrogen hydrolase"/>
    <property type="match status" value="1"/>
</dbReference>
<keyword evidence="5" id="KW-0520">NAD</keyword>
<dbReference type="UniPathway" id="UPA00253"/>
<evidence type="ECO:0000256" key="4">
    <source>
        <dbReference type="ARBA" id="ARBA00022840"/>
    </source>
</evidence>
<dbReference type="PANTHER" id="PTHR23090">
    <property type="entry name" value="NH 3 /GLUTAMINE-DEPENDENT NAD + SYNTHETASE"/>
    <property type="match status" value="1"/>
</dbReference>
<feature type="domain" description="CN hydrolase" evidence="6">
    <location>
        <begin position="1"/>
        <end position="145"/>
    </location>
</feature>
<name>A0A382W7G2_9ZZZZ</name>
<feature type="non-terminal residue" evidence="7">
    <location>
        <position position="1"/>
    </location>
</feature>
<dbReference type="AlphaFoldDB" id="A0A382W7G2"/>
<dbReference type="GO" id="GO:0005737">
    <property type="term" value="C:cytoplasm"/>
    <property type="evidence" value="ECO:0007669"/>
    <property type="project" value="InterPro"/>
</dbReference>